<protein>
    <recommendedName>
        <fullName evidence="2">Transposase IS701-like DDE domain-containing protein</fullName>
    </recommendedName>
</protein>
<evidence type="ECO:0000313" key="4">
    <source>
        <dbReference type="Proteomes" id="UP001160499"/>
    </source>
</evidence>
<reference evidence="3 4" key="1">
    <citation type="submission" date="2023-04" db="EMBL/GenBank/DDBJ databases">
        <title>Forest soil microbial communities from Buena Vista Peninsula, Colon Province, Panama.</title>
        <authorList>
            <person name="Bouskill N."/>
        </authorList>
    </citation>
    <scope>NUCLEOTIDE SEQUENCE [LARGE SCALE GENOMIC DNA]</scope>
    <source>
        <strain evidence="3 4">GGS1</strain>
    </source>
</reference>
<dbReference type="InterPro" id="IPR038721">
    <property type="entry name" value="IS701-like_DDE_dom"/>
</dbReference>
<accession>A0ABT6M5H1</accession>
<dbReference type="EMBL" id="JARXVH010000048">
    <property type="protein sequence ID" value="MDH6222884.1"/>
    <property type="molecule type" value="Genomic_DNA"/>
</dbReference>
<feature type="region of interest" description="Disordered" evidence="1">
    <location>
        <begin position="56"/>
        <end position="78"/>
    </location>
</feature>
<evidence type="ECO:0000256" key="1">
    <source>
        <dbReference type="SAM" id="MobiDB-lite"/>
    </source>
</evidence>
<keyword evidence="4" id="KW-1185">Reference proteome</keyword>
<proteinExistence type="predicted"/>
<dbReference type="Proteomes" id="UP001160499">
    <property type="component" value="Unassembled WGS sequence"/>
</dbReference>
<evidence type="ECO:0000313" key="3">
    <source>
        <dbReference type="EMBL" id="MDH6222884.1"/>
    </source>
</evidence>
<comment type="caution">
    <text evidence="3">The sequence shown here is derived from an EMBL/GenBank/DDBJ whole genome shotgun (WGS) entry which is preliminary data.</text>
</comment>
<name>A0ABT6M5H1_9ACTN</name>
<feature type="domain" description="Transposase IS701-like DDE" evidence="2">
    <location>
        <begin position="13"/>
        <end position="76"/>
    </location>
</feature>
<dbReference type="Pfam" id="PF13546">
    <property type="entry name" value="DDE_5"/>
    <property type="match status" value="1"/>
</dbReference>
<sequence length="78" mass="8764">MSWGGRRRRHSLGNRDILVVFDAGYGAPRMAYLLAGLPVEVLGPMRTDRVMRQPVPVPWISPPQGGRPPKHGKEFRFA</sequence>
<organism evidence="3 4">
    <name type="scientific">Streptomyces pseudovenezuelae</name>
    <dbReference type="NCBI Taxonomy" id="67350"/>
    <lineage>
        <taxon>Bacteria</taxon>
        <taxon>Bacillati</taxon>
        <taxon>Actinomycetota</taxon>
        <taxon>Actinomycetes</taxon>
        <taxon>Kitasatosporales</taxon>
        <taxon>Streptomycetaceae</taxon>
        <taxon>Streptomyces</taxon>
        <taxon>Streptomyces aurantiacus group</taxon>
    </lineage>
</organism>
<gene>
    <name evidence="3" type="ORF">M2283_010236</name>
</gene>
<evidence type="ECO:0000259" key="2">
    <source>
        <dbReference type="Pfam" id="PF13546"/>
    </source>
</evidence>